<protein>
    <submittedName>
        <fullName evidence="3">Polymer-forming cytoskeletal protein</fullName>
    </submittedName>
</protein>
<reference evidence="3" key="2">
    <citation type="journal article" date="2021" name="Microbiome">
        <title>Successional dynamics and alternative stable states in a saline activated sludge microbial community over 9 years.</title>
        <authorList>
            <person name="Wang Y."/>
            <person name="Ye J."/>
            <person name="Ju F."/>
            <person name="Liu L."/>
            <person name="Boyd J.A."/>
            <person name="Deng Y."/>
            <person name="Parks D.H."/>
            <person name="Jiang X."/>
            <person name="Yin X."/>
            <person name="Woodcroft B.J."/>
            <person name="Tyson G.W."/>
            <person name="Hugenholtz P."/>
            <person name="Polz M.F."/>
            <person name="Zhang T."/>
        </authorList>
    </citation>
    <scope>NUCLEOTIDE SEQUENCE</scope>
    <source>
        <strain evidence="3">HKST-UBA02</strain>
    </source>
</reference>
<evidence type="ECO:0000313" key="4">
    <source>
        <dbReference type="Proteomes" id="UP000739538"/>
    </source>
</evidence>
<dbReference type="Proteomes" id="UP000739538">
    <property type="component" value="Unassembled WGS sequence"/>
</dbReference>
<comment type="caution">
    <text evidence="3">The sequence shown here is derived from an EMBL/GenBank/DDBJ whole genome shotgun (WGS) entry which is preliminary data.</text>
</comment>
<reference evidence="3" key="1">
    <citation type="submission" date="2020-04" db="EMBL/GenBank/DDBJ databases">
        <authorList>
            <person name="Zhang T."/>
        </authorList>
    </citation>
    <scope>NUCLEOTIDE SEQUENCE</scope>
    <source>
        <strain evidence="3">HKST-UBA02</strain>
    </source>
</reference>
<accession>A0A956SEV6</accession>
<sequence length="146" mass="15488">MFGKSSDVAPRTMSPGGDRSGQSILQEGVVVRGDLEAKGDVRLDGRLEGKVRVSDRLTVGSSGHVVAEIEAKDVVVMGKVEGSITATDRIELKKGAHVEGDLQAPVLIVEEGVFFDGHSRMGAASKQTRKPEGEILSIEKKPPVAR</sequence>
<dbReference type="PANTHER" id="PTHR35024">
    <property type="entry name" value="HYPOTHETICAL CYTOSOLIC PROTEIN"/>
    <property type="match status" value="1"/>
</dbReference>
<gene>
    <name evidence="3" type="ORF">KDA27_07975</name>
</gene>
<feature type="region of interest" description="Disordered" evidence="2">
    <location>
        <begin position="1"/>
        <end position="25"/>
    </location>
</feature>
<evidence type="ECO:0000256" key="2">
    <source>
        <dbReference type="SAM" id="MobiDB-lite"/>
    </source>
</evidence>
<name>A0A956SEV6_UNCEI</name>
<comment type="similarity">
    <text evidence="1">Belongs to the bactofilin family.</text>
</comment>
<feature type="compositionally biased region" description="Basic and acidic residues" evidence="2">
    <location>
        <begin position="129"/>
        <end position="146"/>
    </location>
</feature>
<proteinExistence type="inferred from homology"/>
<evidence type="ECO:0000256" key="1">
    <source>
        <dbReference type="ARBA" id="ARBA00044755"/>
    </source>
</evidence>
<dbReference type="Pfam" id="PF04519">
    <property type="entry name" value="Bactofilin"/>
    <property type="match status" value="1"/>
</dbReference>
<organism evidence="3 4">
    <name type="scientific">Eiseniibacteriota bacterium</name>
    <dbReference type="NCBI Taxonomy" id="2212470"/>
    <lineage>
        <taxon>Bacteria</taxon>
        <taxon>Candidatus Eiseniibacteriota</taxon>
    </lineage>
</organism>
<dbReference type="PANTHER" id="PTHR35024:SF4">
    <property type="entry name" value="POLYMER-FORMING CYTOSKELETAL PROTEIN"/>
    <property type="match status" value="1"/>
</dbReference>
<feature type="region of interest" description="Disordered" evidence="2">
    <location>
        <begin position="120"/>
        <end position="146"/>
    </location>
</feature>
<dbReference type="AlphaFoldDB" id="A0A956SEV6"/>
<evidence type="ECO:0000313" key="3">
    <source>
        <dbReference type="EMBL" id="MCA9755723.1"/>
    </source>
</evidence>
<dbReference type="InterPro" id="IPR007607">
    <property type="entry name" value="BacA/B"/>
</dbReference>
<dbReference type="EMBL" id="JAGQHS010000030">
    <property type="protein sequence ID" value="MCA9755723.1"/>
    <property type="molecule type" value="Genomic_DNA"/>
</dbReference>